<gene>
    <name evidence="1" type="ORF">Tci_691480</name>
</gene>
<dbReference type="EMBL" id="BKCJ010572751">
    <property type="protein sequence ID" value="GFB19509.1"/>
    <property type="molecule type" value="Genomic_DNA"/>
</dbReference>
<sequence length="63" mass="7265">LEERATWDRDRITWGGWDKGVGTVPMGASVRECRVRDVEFRRENRLGYCWGCYGIQGFGKKGP</sequence>
<evidence type="ECO:0000313" key="1">
    <source>
        <dbReference type="EMBL" id="GFB19509.1"/>
    </source>
</evidence>
<reference evidence="1" key="1">
    <citation type="journal article" date="2019" name="Sci. Rep.">
        <title>Draft genome of Tanacetum cinerariifolium, the natural source of mosquito coil.</title>
        <authorList>
            <person name="Yamashiro T."/>
            <person name="Shiraishi A."/>
            <person name="Satake H."/>
            <person name="Nakayama K."/>
        </authorList>
    </citation>
    <scope>NUCLEOTIDE SEQUENCE</scope>
</reference>
<name>A0A699L0A1_TANCI</name>
<accession>A0A699L0A1</accession>
<organism evidence="1">
    <name type="scientific">Tanacetum cinerariifolium</name>
    <name type="common">Dalmatian daisy</name>
    <name type="synonym">Chrysanthemum cinerariifolium</name>
    <dbReference type="NCBI Taxonomy" id="118510"/>
    <lineage>
        <taxon>Eukaryota</taxon>
        <taxon>Viridiplantae</taxon>
        <taxon>Streptophyta</taxon>
        <taxon>Embryophyta</taxon>
        <taxon>Tracheophyta</taxon>
        <taxon>Spermatophyta</taxon>
        <taxon>Magnoliopsida</taxon>
        <taxon>eudicotyledons</taxon>
        <taxon>Gunneridae</taxon>
        <taxon>Pentapetalae</taxon>
        <taxon>asterids</taxon>
        <taxon>campanulids</taxon>
        <taxon>Asterales</taxon>
        <taxon>Asteraceae</taxon>
        <taxon>Asteroideae</taxon>
        <taxon>Anthemideae</taxon>
        <taxon>Anthemidinae</taxon>
        <taxon>Tanacetum</taxon>
    </lineage>
</organism>
<comment type="caution">
    <text evidence="1">The sequence shown here is derived from an EMBL/GenBank/DDBJ whole genome shotgun (WGS) entry which is preliminary data.</text>
</comment>
<protein>
    <submittedName>
        <fullName evidence="1">Uncharacterized protein</fullName>
    </submittedName>
</protein>
<proteinExistence type="predicted"/>
<dbReference type="AlphaFoldDB" id="A0A699L0A1"/>
<feature type="non-terminal residue" evidence="1">
    <location>
        <position position="1"/>
    </location>
</feature>